<proteinExistence type="predicted"/>
<dbReference type="InParanoid" id="M1DZT0"/>
<feature type="domain" description="Putative plant transposon protein" evidence="2">
    <location>
        <begin position="26"/>
        <end position="84"/>
    </location>
</feature>
<dbReference type="PANTHER" id="PTHR33180:SF31">
    <property type="entry name" value="POLYPROTEIN PROTEIN"/>
    <property type="match status" value="1"/>
</dbReference>
<name>M1DZT0_SOLTU</name>
<sequence>MAEESGGKLAESSQEVQRDFELAVLNESIICPAKIACLGCIIEKTRINLEMIVASEIHMRAKQSQISLPFSVLITALCKRARVPRDAKKDVELVATASTNIRKIKTEYLKDQAEKKQKEAMATGSIPAETSLPTPTPRPSGISDSITAPADPPGPSAVAVPPKPTVDIASYELITQASLIQMGQLAQSANCRAANIESSIPGMIQATLNDVVETTEHYY</sequence>
<evidence type="ECO:0000313" key="3">
    <source>
        <dbReference type="EnsemblPlants" id="PGSC0003DMT400097047"/>
    </source>
</evidence>
<reference evidence="3" key="2">
    <citation type="submission" date="2015-06" db="UniProtKB">
        <authorList>
            <consortium name="EnsemblPlants"/>
        </authorList>
    </citation>
    <scope>IDENTIFICATION</scope>
    <source>
        <strain evidence="3">DM1-3 516 R44</strain>
    </source>
</reference>
<dbReference type="Gramene" id="PGSC0003DMT400097047">
    <property type="protein sequence ID" value="PGSC0003DMT400097047"/>
    <property type="gene ID" value="PGSC0003DMG400046618"/>
</dbReference>
<dbReference type="Proteomes" id="UP000011115">
    <property type="component" value="Unassembled WGS sequence"/>
</dbReference>
<dbReference type="EnsemblPlants" id="PGSC0003DMT400097047">
    <property type="protein sequence ID" value="PGSC0003DMT400097047"/>
    <property type="gene ID" value="PGSC0003DMG400046618"/>
</dbReference>
<feature type="region of interest" description="Disordered" evidence="1">
    <location>
        <begin position="115"/>
        <end position="159"/>
    </location>
</feature>
<evidence type="ECO:0000256" key="1">
    <source>
        <dbReference type="SAM" id="MobiDB-lite"/>
    </source>
</evidence>
<dbReference type="InterPro" id="IPR046796">
    <property type="entry name" value="Transposase_32_dom"/>
</dbReference>
<evidence type="ECO:0000259" key="2">
    <source>
        <dbReference type="Pfam" id="PF20167"/>
    </source>
</evidence>
<dbReference type="AlphaFoldDB" id="M1DZT0"/>
<dbReference type="HOGENOM" id="CLU_029307_10_2_1"/>
<evidence type="ECO:0000313" key="4">
    <source>
        <dbReference type="Proteomes" id="UP000011115"/>
    </source>
</evidence>
<dbReference type="PANTHER" id="PTHR33180">
    <property type="entry name" value="PHOTOSYSTEM II CP43 REACTION CENTER PROTEIN"/>
    <property type="match status" value="1"/>
</dbReference>
<accession>M1DZT0</accession>
<protein>
    <recommendedName>
        <fullName evidence="2">Putative plant transposon protein domain-containing protein</fullName>
    </recommendedName>
</protein>
<reference evidence="4" key="1">
    <citation type="journal article" date="2011" name="Nature">
        <title>Genome sequence and analysis of the tuber crop potato.</title>
        <authorList>
            <consortium name="The Potato Genome Sequencing Consortium"/>
        </authorList>
    </citation>
    <scope>NUCLEOTIDE SEQUENCE [LARGE SCALE GENOMIC DNA]</scope>
    <source>
        <strain evidence="4">cv. DM1-3 516 R44</strain>
    </source>
</reference>
<dbReference type="PaxDb" id="4113-PGSC0003DMT400097047"/>
<organism evidence="3 4">
    <name type="scientific">Solanum tuberosum</name>
    <name type="common">Potato</name>
    <dbReference type="NCBI Taxonomy" id="4113"/>
    <lineage>
        <taxon>Eukaryota</taxon>
        <taxon>Viridiplantae</taxon>
        <taxon>Streptophyta</taxon>
        <taxon>Embryophyta</taxon>
        <taxon>Tracheophyta</taxon>
        <taxon>Spermatophyta</taxon>
        <taxon>Magnoliopsida</taxon>
        <taxon>eudicotyledons</taxon>
        <taxon>Gunneridae</taxon>
        <taxon>Pentapetalae</taxon>
        <taxon>asterids</taxon>
        <taxon>lamiids</taxon>
        <taxon>Solanales</taxon>
        <taxon>Solanaceae</taxon>
        <taxon>Solanoideae</taxon>
        <taxon>Solaneae</taxon>
        <taxon>Solanum</taxon>
    </lineage>
</organism>
<keyword evidence="4" id="KW-1185">Reference proteome</keyword>
<dbReference type="Pfam" id="PF20167">
    <property type="entry name" value="Transposase_32"/>
    <property type="match status" value="1"/>
</dbReference>